<accession>A0A3A4NM42</accession>
<evidence type="ECO:0000313" key="2">
    <source>
        <dbReference type="Proteomes" id="UP000265882"/>
    </source>
</evidence>
<dbReference type="Pfam" id="PF02597">
    <property type="entry name" value="ThiS"/>
    <property type="match status" value="1"/>
</dbReference>
<dbReference type="AlphaFoldDB" id="A0A3A4NM42"/>
<name>A0A3A4NM42_ABYX5</name>
<comment type="caution">
    <text evidence="1">The sequence shown here is derived from an EMBL/GenBank/DDBJ whole genome shotgun (WGS) entry which is preliminary data.</text>
</comment>
<dbReference type="Gene3D" id="3.10.20.30">
    <property type="match status" value="1"/>
</dbReference>
<dbReference type="InterPro" id="IPR012675">
    <property type="entry name" value="Beta-grasp_dom_sf"/>
</dbReference>
<dbReference type="EMBL" id="QZKU01000065">
    <property type="protein sequence ID" value="RJP21733.1"/>
    <property type="molecule type" value="Genomic_DNA"/>
</dbReference>
<sequence>MRIQLNGEPYECPDAATVADLLGRLGVTGNRVAVELNLDILPKGEYGATRLKEGDRIEVVHFVGGGSQ</sequence>
<dbReference type="SUPFAM" id="SSF54285">
    <property type="entry name" value="MoaD/ThiS"/>
    <property type="match status" value="1"/>
</dbReference>
<dbReference type="InterPro" id="IPR003749">
    <property type="entry name" value="ThiS/MoaD-like"/>
</dbReference>
<reference evidence="1 2" key="1">
    <citation type="journal article" date="2017" name="ISME J.">
        <title>Energy and carbon metabolisms in a deep terrestrial subsurface fluid microbial community.</title>
        <authorList>
            <person name="Momper L."/>
            <person name="Jungbluth S.P."/>
            <person name="Lee M.D."/>
            <person name="Amend J.P."/>
        </authorList>
    </citation>
    <scope>NUCLEOTIDE SEQUENCE [LARGE SCALE GENOMIC DNA]</scope>
    <source>
        <strain evidence="1">SURF_5</strain>
    </source>
</reference>
<protein>
    <submittedName>
        <fullName evidence="1">Sulfur carrier protein ThiS</fullName>
    </submittedName>
</protein>
<dbReference type="PANTHER" id="PTHR34472:SF1">
    <property type="entry name" value="SULFUR CARRIER PROTEIN THIS"/>
    <property type="match status" value="1"/>
</dbReference>
<proteinExistence type="predicted"/>
<dbReference type="InterPro" id="IPR016155">
    <property type="entry name" value="Mopterin_synth/thiamin_S_b"/>
</dbReference>
<gene>
    <name evidence="1" type="primary">thiS</name>
    <name evidence="1" type="ORF">C4520_09310</name>
</gene>
<dbReference type="InterPro" id="IPR010035">
    <property type="entry name" value="Thi_S"/>
</dbReference>
<dbReference type="Proteomes" id="UP000265882">
    <property type="component" value="Unassembled WGS sequence"/>
</dbReference>
<dbReference type="PANTHER" id="PTHR34472">
    <property type="entry name" value="SULFUR CARRIER PROTEIN THIS"/>
    <property type="match status" value="1"/>
</dbReference>
<evidence type="ECO:0000313" key="1">
    <source>
        <dbReference type="EMBL" id="RJP21733.1"/>
    </source>
</evidence>
<dbReference type="CDD" id="cd00565">
    <property type="entry name" value="Ubl_ThiS"/>
    <property type="match status" value="1"/>
</dbReference>
<organism evidence="1 2">
    <name type="scientific">Abyssobacteria bacterium (strain SURF_5)</name>
    <dbReference type="NCBI Taxonomy" id="2093360"/>
    <lineage>
        <taxon>Bacteria</taxon>
        <taxon>Pseudomonadati</taxon>
        <taxon>Candidatus Hydrogenedentota</taxon>
        <taxon>Candidatus Abyssobacteria</taxon>
    </lineage>
</organism>
<dbReference type="NCBIfam" id="TIGR01683">
    <property type="entry name" value="thiS"/>
    <property type="match status" value="1"/>
</dbReference>